<dbReference type="Proteomes" id="UP000609651">
    <property type="component" value="Unassembled WGS sequence"/>
</dbReference>
<evidence type="ECO:0000256" key="4">
    <source>
        <dbReference type="ARBA" id="ARBA00022722"/>
    </source>
</evidence>
<dbReference type="EC" id="3.1.26.3" evidence="8"/>
<feature type="region of interest" description="Disordered" evidence="9">
    <location>
        <begin position="165"/>
        <end position="196"/>
    </location>
</feature>
<dbReference type="InterPro" id="IPR014720">
    <property type="entry name" value="dsRBD_dom"/>
</dbReference>
<feature type="active site" evidence="8">
    <location>
        <position position="62"/>
    </location>
</feature>
<protein>
    <recommendedName>
        <fullName evidence="8">Ribonuclease 3</fullName>
        <ecNumber evidence="8">3.1.26.3</ecNumber>
    </recommendedName>
    <alternativeName>
        <fullName evidence="8">Ribonuclease III</fullName>
        <shortName evidence="8">RNase III</shortName>
    </alternativeName>
</protein>
<evidence type="ECO:0000256" key="2">
    <source>
        <dbReference type="ARBA" id="ARBA00010183"/>
    </source>
</evidence>
<feature type="domain" description="DRBM" evidence="10">
    <location>
        <begin position="199"/>
        <end position="268"/>
    </location>
</feature>
<evidence type="ECO:0000313" key="12">
    <source>
        <dbReference type="EMBL" id="NNJ25274.1"/>
    </source>
</evidence>
<dbReference type="Pfam" id="PF14622">
    <property type="entry name" value="Ribonucleas_3_3"/>
    <property type="match status" value="1"/>
</dbReference>
<keyword evidence="8" id="KW-0699">rRNA-binding</keyword>
<dbReference type="SMART" id="SM00535">
    <property type="entry name" value="RIBOc"/>
    <property type="match status" value="1"/>
</dbReference>
<feature type="binding site" evidence="8">
    <location>
        <position position="58"/>
    </location>
    <ligand>
        <name>Mg(2+)</name>
        <dbReference type="ChEBI" id="CHEBI:18420"/>
    </ligand>
</feature>
<evidence type="ECO:0000313" key="13">
    <source>
        <dbReference type="Proteomes" id="UP000609651"/>
    </source>
</evidence>
<feature type="binding site" evidence="8">
    <location>
        <position position="137"/>
    </location>
    <ligand>
        <name>Mg(2+)</name>
        <dbReference type="ChEBI" id="CHEBI:18420"/>
    </ligand>
</feature>
<comment type="caution">
    <text evidence="12">The sequence shown here is derived from an EMBL/GenBank/DDBJ whole genome shotgun (WGS) entry which is preliminary data.</text>
</comment>
<comment type="subunit">
    <text evidence="8">Homodimer.</text>
</comment>
<keyword evidence="8" id="KW-0819">tRNA processing</keyword>
<dbReference type="InterPro" id="IPR036389">
    <property type="entry name" value="RNase_III_sf"/>
</dbReference>
<comment type="similarity">
    <text evidence="2">Belongs to the ribonuclease III family.</text>
</comment>
<keyword evidence="6 8" id="KW-0378">Hydrolase</keyword>
<evidence type="ECO:0000256" key="9">
    <source>
        <dbReference type="SAM" id="MobiDB-lite"/>
    </source>
</evidence>
<sequence length="270" mass="28297">MIAPLRLPPFPFALPNAPDTAALEAALGHVFRDRALLKRCLTHSSIARTSLDSNERLEFLGDAILGAAVCERLYVARPDLPEGELTKLKSALVSRRNCALLADRLELEPLIRTGKGLAGAQRATGRPGRVPRSVLSNAMEAVIAGVYLDGGWEAARDCVNRLLDAAENDPAPPPSHALPGSPSPLGGAPDARRGADGVNYKSRLQHLAQTAGHGPPSYEMLEIGGPDHARTFTVRAVIAGERYMPGVGGTKKAAEQAAAAAALAAMEGEG</sequence>
<gene>
    <name evidence="8 12" type="primary">rnc</name>
    <name evidence="12" type="ORF">LzC2_13440</name>
</gene>
<dbReference type="Pfam" id="PF00035">
    <property type="entry name" value="dsrm"/>
    <property type="match status" value="1"/>
</dbReference>
<dbReference type="PANTHER" id="PTHR11207">
    <property type="entry name" value="RIBONUCLEASE III"/>
    <property type="match status" value="1"/>
</dbReference>
<dbReference type="HAMAP" id="MF_00104">
    <property type="entry name" value="RNase_III"/>
    <property type="match status" value="1"/>
</dbReference>
<evidence type="ECO:0000256" key="7">
    <source>
        <dbReference type="ARBA" id="ARBA00022884"/>
    </source>
</evidence>
<comment type="function">
    <text evidence="8">Digests double-stranded RNA. Involved in the processing of primary rRNA transcript to yield the immediate precursors to the large and small rRNAs (23S and 16S). Processes some mRNAs, and tRNAs when they are encoded in the rRNA operon. Processes pre-crRNA and tracrRNA of type II CRISPR loci if present in the organism.</text>
</comment>
<keyword evidence="8" id="KW-0460">Magnesium</keyword>
<dbReference type="PROSITE" id="PS50137">
    <property type="entry name" value="DS_RBD"/>
    <property type="match status" value="1"/>
</dbReference>
<dbReference type="PROSITE" id="PS50142">
    <property type="entry name" value="RNASE_3_2"/>
    <property type="match status" value="1"/>
</dbReference>
<dbReference type="SMART" id="SM00358">
    <property type="entry name" value="DSRM"/>
    <property type="match status" value="1"/>
</dbReference>
<keyword evidence="8" id="KW-0698">rRNA processing</keyword>
<evidence type="ECO:0000256" key="1">
    <source>
        <dbReference type="ARBA" id="ARBA00000109"/>
    </source>
</evidence>
<dbReference type="PROSITE" id="PS00517">
    <property type="entry name" value="RNASE_3_1"/>
    <property type="match status" value="1"/>
</dbReference>
<keyword evidence="7 8" id="KW-0694">RNA-binding</keyword>
<dbReference type="RefSeq" id="WP_171185103.1">
    <property type="nucleotide sequence ID" value="NZ_WTPX01000030.1"/>
</dbReference>
<keyword evidence="3 8" id="KW-0507">mRNA processing</keyword>
<dbReference type="GO" id="GO:0004525">
    <property type="term" value="F:ribonuclease III activity"/>
    <property type="evidence" value="ECO:0007669"/>
    <property type="project" value="UniProtKB-EC"/>
</dbReference>
<dbReference type="EMBL" id="WTPX01000030">
    <property type="protein sequence ID" value="NNJ25274.1"/>
    <property type="molecule type" value="Genomic_DNA"/>
</dbReference>
<dbReference type="SUPFAM" id="SSF69065">
    <property type="entry name" value="RNase III domain-like"/>
    <property type="match status" value="1"/>
</dbReference>
<evidence type="ECO:0000259" key="10">
    <source>
        <dbReference type="PROSITE" id="PS50137"/>
    </source>
</evidence>
<proteinExistence type="inferred from homology"/>
<comment type="cofactor">
    <cofactor evidence="8">
        <name>Mg(2+)</name>
        <dbReference type="ChEBI" id="CHEBI:18420"/>
    </cofactor>
</comment>
<dbReference type="InterPro" id="IPR000999">
    <property type="entry name" value="RNase_III_dom"/>
</dbReference>
<name>A0ABX1VB44_9PLAN</name>
<comment type="subcellular location">
    <subcellularLocation>
        <location evidence="8">Cytoplasm</location>
    </subcellularLocation>
</comment>
<dbReference type="CDD" id="cd10845">
    <property type="entry name" value="DSRM_RNAse_III_family"/>
    <property type="match status" value="1"/>
</dbReference>
<keyword evidence="8" id="KW-0479">Metal-binding</keyword>
<dbReference type="SUPFAM" id="SSF54768">
    <property type="entry name" value="dsRNA-binding domain-like"/>
    <property type="match status" value="1"/>
</dbReference>
<keyword evidence="13" id="KW-1185">Reference proteome</keyword>
<comment type="catalytic activity">
    <reaction evidence="1 8">
        <text>Endonucleolytic cleavage to 5'-phosphomonoester.</text>
        <dbReference type="EC" id="3.1.26.3"/>
    </reaction>
</comment>
<evidence type="ECO:0000256" key="3">
    <source>
        <dbReference type="ARBA" id="ARBA00022664"/>
    </source>
</evidence>
<evidence type="ECO:0000256" key="8">
    <source>
        <dbReference type="HAMAP-Rule" id="MF_00104"/>
    </source>
</evidence>
<feature type="domain" description="RNase III" evidence="11">
    <location>
        <begin position="20"/>
        <end position="151"/>
    </location>
</feature>
<dbReference type="InterPro" id="IPR011907">
    <property type="entry name" value="RNase_III"/>
</dbReference>
<evidence type="ECO:0000256" key="5">
    <source>
        <dbReference type="ARBA" id="ARBA00022759"/>
    </source>
</evidence>
<accession>A0ABX1VB44</accession>
<keyword evidence="4 8" id="KW-0540">Nuclease</keyword>
<reference evidence="12 13" key="1">
    <citation type="journal article" date="2020" name="Syst. Appl. Microbiol.">
        <title>Alienimonas chondri sp. nov., a novel planctomycete isolated from the biofilm of the red alga Chondrus crispus.</title>
        <authorList>
            <person name="Vitorino I."/>
            <person name="Albuquerque L."/>
            <person name="Wiegand S."/>
            <person name="Kallscheuer N."/>
            <person name="da Costa M.S."/>
            <person name="Lobo-da-Cunha A."/>
            <person name="Jogler C."/>
            <person name="Lage O.M."/>
        </authorList>
    </citation>
    <scope>NUCLEOTIDE SEQUENCE [LARGE SCALE GENOMIC DNA]</scope>
    <source>
        <strain evidence="12 13">LzC2</strain>
    </source>
</reference>
<keyword evidence="8" id="KW-0963">Cytoplasm</keyword>
<dbReference type="Gene3D" id="1.10.1520.10">
    <property type="entry name" value="Ribonuclease III domain"/>
    <property type="match status" value="1"/>
</dbReference>
<feature type="binding site" evidence="8">
    <location>
        <position position="140"/>
    </location>
    <ligand>
        <name>Mg(2+)</name>
        <dbReference type="ChEBI" id="CHEBI:18420"/>
    </ligand>
</feature>
<feature type="active site" evidence="8">
    <location>
        <position position="140"/>
    </location>
</feature>
<evidence type="ECO:0000256" key="6">
    <source>
        <dbReference type="ARBA" id="ARBA00022801"/>
    </source>
</evidence>
<dbReference type="PANTHER" id="PTHR11207:SF0">
    <property type="entry name" value="RIBONUCLEASE 3"/>
    <property type="match status" value="1"/>
</dbReference>
<dbReference type="Gene3D" id="3.30.160.20">
    <property type="match status" value="1"/>
</dbReference>
<dbReference type="CDD" id="cd00593">
    <property type="entry name" value="RIBOc"/>
    <property type="match status" value="1"/>
</dbReference>
<feature type="compositionally biased region" description="Low complexity" evidence="9">
    <location>
        <begin position="177"/>
        <end position="189"/>
    </location>
</feature>
<evidence type="ECO:0000259" key="11">
    <source>
        <dbReference type="PROSITE" id="PS50142"/>
    </source>
</evidence>
<keyword evidence="5 8" id="KW-0255">Endonuclease</keyword>
<organism evidence="12 13">
    <name type="scientific">Alienimonas chondri</name>
    <dbReference type="NCBI Taxonomy" id="2681879"/>
    <lineage>
        <taxon>Bacteria</taxon>
        <taxon>Pseudomonadati</taxon>
        <taxon>Planctomycetota</taxon>
        <taxon>Planctomycetia</taxon>
        <taxon>Planctomycetales</taxon>
        <taxon>Planctomycetaceae</taxon>
        <taxon>Alienimonas</taxon>
    </lineage>
</organism>